<feature type="non-terminal residue" evidence="1">
    <location>
        <position position="1"/>
    </location>
</feature>
<proteinExistence type="predicted"/>
<dbReference type="OrthoDB" id="2732387at2759"/>
<dbReference type="AlphaFoldDB" id="A0A371CPQ5"/>
<sequence>WRRYLHAGLLAVRTTVSRATGYTPYYLIYGMHCLFPFDLADRTWHTLDWDTVSTTEDLLSLRTAQLARHEDDISQARANLDASRQRAVDDFNRRHADRLRAHEFEPGSWVLLHETWLDAQHGNKGALRWAGPYVVAQRYPNGSYRLRELDGSLMKSSAPASRLRLFFFR</sequence>
<protein>
    <recommendedName>
        <fullName evidence="3">Integrase zinc-binding domain-containing protein</fullName>
    </recommendedName>
</protein>
<dbReference type="EMBL" id="KZ857488">
    <property type="protein sequence ID" value="RDX42279.1"/>
    <property type="molecule type" value="Genomic_DNA"/>
</dbReference>
<accession>A0A371CPQ5</accession>
<gene>
    <name evidence="1" type="ORF">OH76DRAFT_1332720</name>
</gene>
<dbReference type="STRING" id="139420.A0A371CPQ5"/>
<keyword evidence="2" id="KW-1185">Reference proteome</keyword>
<name>A0A371CPQ5_9APHY</name>
<dbReference type="Proteomes" id="UP000256964">
    <property type="component" value="Unassembled WGS sequence"/>
</dbReference>
<evidence type="ECO:0000313" key="2">
    <source>
        <dbReference type="Proteomes" id="UP000256964"/>
    </source>
</evidence>
<evidence type="ECO:0008006" key="3">
    <source>
        <dbReference type="Google" id="ProtNLM"/>
    </source>
</evidence>
<evidence type="ECO:0000313" key="1">
    <source>
        <dbReference type="EMBL" id="RDX42279.1"/>
    </source>
</evidence>
<organism evidence="1 2">
    <name type="scientific">Lentinus brumalis</name>
    <dbReference type="NCBI Taxonomy" id="2498619"/>
    <lineage>
        <taxon>Eukaryota</taxon>
        <taxon>Fungi</taxon>
        <taxon>Dikarya</taxon>
        <taxon>Basidiomycota</taxon>
        <taxon>Agaricomycotina</taxon>
        <taxon>Agaricomycetes</taxon>
        <taxon>Polyporales</taxon>
        <taxon>Polyporaceae</taxon>
        <taxon>Lentinus</taxon>
    </lineage>
</organism>
<reference evidence="1 2" key="1">
    <citation type="journal article" date="2018" name="Biotechnol. Biofuels">
        <title>Integrative visual omics of the white-rot fungus Polyporus brumalis exposes the biotechnological potential of its oxidative enzymes for delignifying raw plant biomass.</title>
        <authorList>
            <person name="Miyauchi S."/>
            <person name="Rancon A."/>
            <person name="Drula E."/>
            <person name="Hage H."/>
            <person name="Chaduli D."/>
            <person name="Favel A."/>
            <person name="Grisel S."/>
            <person name="Henrissat B."/>
            <person name="Herpoel-Gimbert I."/>
            <person name="Ruiz-Duenas F.J."/>
            <person name="Chevret D."/>
            <person name="Hainaut M."/>
            <person name="Lin J."/>
            <person name="Wang M."/>
            <person name="Pangilinan J."/>
            <person name="Lipzen A."/>
            <person name="Lesage-Meessen L."/>
            <person name="Navarro D."/>
            <person name="Riley R."/>
            <person name="Grigoriev I.V."/>
            <person name="Zhou S."/>
            <person name="Raouche S."/>
            <person name="Rosso M.N."/>
        </authorList>
    </citation>
    <scope>NUCLEOTIDE SEQUENCE [LARGE SCALE GENOMIC DNA]</scope>
    <source>
        <strain evidence="1 2">BRFM 1820</strain>
    </source>
</reference>
<feature type="non-terminal residue" evidence="1">
    <location>
        <position position="169"/>
    </location>
</feature>